<dbReference type="InterPro" id="IPR049883">
    <property type="entry name" value="NOTCH1_EGF-like"/>
</dbReference>
<feature type="domain" description="EGF-like" evidence="10">
    <location>
        <begin position="931"/>
        <end position="966"/>
    </location>
</feature>
<evidence type="ECO:0000259" key="11">
    <source>
        <dbReference type="PROSITE" id="PS50041"/>
    </source>
</evidence>
<feature type="domain" description="EGF-like" evidence="10">
    <location>
        <begin position="673"/>
        <end position="708"/>
    </location>
</feature>
<dbReference type="eggNOG" id="KOG1217">
    <property type="taxonomic scope" value="Eukaryota"/>
</dbReference>
<dbReference type="Gene3D" id="2.10.25.10">
    <property type="entry name" value="Laminin"/>
    <property type="match status" value="10"/>
</dbReference>
<dbReference type="InterPro" id="IPR027417">
    <property type="entry name" value="P-loop_NTPase"/>
</dbReference>
<proteinExistence type="predicted"/>
<feature type="disulfide bond" evidence="7">
    <location>
        <begin position="809"/>
        <end position="818"/>
    </location>
</feature>
<organism>
    <name type="scientific">Branchiostoma floridae</name>
    <name type="common">Florida lancelet</name>
    <name type="synonym">Amphioxus</name>
    <dbReference type="NCBI Taxonomy" id="7739"/>
    <lineage>
        <taxon>Eukaryota</taxon>
        <taxon>Metazoa</taxon>
        <taxon>Chordata</taxon>
        <taxon>Cephalochordata</taxon>
        <taxon>Leptocardii</taxon>
        <taxon>Amphioxiformes</taxon>
        <taxon>Branchiostomatidae</taxon>
        <taxon>Branchiostoma</taxon>
    </lineage>
</organism>
<dbReference type="SUPFAM" id="SSF101898">
    <property type="entry name" value="NHL repeat"/>
    <property type="match status" value="1"/>
</dbReference>
<feature type="disulfide bond" evidence="7">
    <location>
        <begin position="751"/>
        <end position="761"/>
    </location>
</feature>
<dbReference type="CDD" id="cd05819">
    <property type="entry name" value="NHL"/>
    <property type="match status" value="1"/>
</dbReference>
<feature type="domain" description="C-type lectin" evidence="11">
    <location>
        <begin position="1014"/>
        <end position="1112"/>
    </location>
</feature>
<dbReference type="GO" id="GO:0008146">
    <property type="term" value="F:sulfotransferase activity"/>
    <property type="evidence" value="ECO:0007669"/>
    <property type="project" value="InterPro"/>
</dbReference>
<dbReference type="SMART" id="SM00179">
    <property type="entry name" value="EGF_CA"/>
    <property type="match status" value="10"/>
</dbReference>
<evidence type="ECO:0000256" key="5">
    <source>
        <dbReference type="ARBA" id="ARBA00023157"/>
    </source>
</evidence>
<feature type="disulfide bond" evidence="7">
    <location>
        <begin position="825"/>
        <end position="835"/>
    </location>
</feature>
<feature type="disulfide bond" evidence="7">
    <location>
        <begin position="993"/>
        <end position="1002"/>
    </location>
</feature>
<feature type="disulfide bond" evidence="7">
    <location>
        <begin position="956"/>
        <end position="965"/>
    </location>
</feature>
<feature type="disulfide bond" evidence="7">
    <location>
        <begin position="788"/>
        <end position="798"/>
    </location>
</feature>
<gene>
    <name evidence="12" type="ORF">BRAFLDRAFT_125961</name>
</gene>
<evidence type="ECO:0000259" key="10">
    <source>
        <dbReference type="PROSITE" id="PS50026"/>
    </source>
</evidence>
<dbReference type="Pfam" id="PF25024">
    <property type="entry name" value="EGF_TEN"/>
    <property type="match status" value="1"/>
</dbReference>
<evidence type="ECO:0000256" key="9">
    <source>
        <dbReference type="SAM" id="Phobius"/>
    </source>
</evidence>
<feature type="domain" description="EGF-like" evidence="10">
    <location>
        <begin position="747"/>
        <end position="782"/>
    </location>
</feature>
<evidence type="ECO:0000256" key="2">
    <source>
        <dbReference type="ARBA" id="ARBA00022525"/>
    </source>
</evidence>
<feature type="compositionally biased region" description="Basic and acidic residues" evidence="8">
    <location>
        <begin position="1176"/>
        <end position="1198"/>
    </location>
</feature>
<dbReference type="InterPro" id="IPR016186">
    <property type="entry name" value="C-type_lectin-like/link_sf"/>
</dbReference>
<dbReference type="CDD" id="cd00037">
    <property type="entry name" value="CLECT"/>
    <property type="match status" value="2"/>
</dbReference>
<dbReference type="PROSITE" id="PS00010">
    <property type="entry name" value="ASX_HYDROXYL"/>
    <property type="match status" value="10"/>
</dbReference>
<dbReference type="SUPFAM" id="SSF52540">
    <property type="entry name" value="P-loop containing nucleoside triphosphate hydrolases"/>
    <property type="match status" value="1"/>
</dbReference>
<dbReference type="PROSITE" id="PS01186">
    <property type="entry name" value="EGF_2"/>
    <property type="match status" value="10"/>
</dbReference>
<dbReference type="PROSITE" id="PS00022">
    <property type="entry name" value="EGF_1"/>
    <property type="match status" value="9"/>
</dbReference>
<feature type="disulfide bond" evidence="7">
    <location>
        <begin position="677"/>
        <end position="687"/>
    </location>
</feature>
<evidence type="ECO:0000256" key="7">
    <source>
        <dbReference type="PROSITE-ProRule" id="PRU00076"/>
    </source>
</evidence>
<dbReference type="InterPro" id="IPR051145">
    <property type="entry name" value="GAS-SHBG-PROS"/>
</dbReference>
<dbReference type="SUPFAM" id="SSF56436">
    <property type="entry name" value="C-type lectin-like"/>
    <property type="match status" value="2"/>
</dbReference>
<evidence type="ECO:0000256" key="3">
    <source>
        <dbReference type="ARBA" id="ARBA00022536"/>
    </source>
</evidence>
<dbReference type="InterPro" id="IPR011042">
    <property type="entry name" value="6-blade_b-propeller_TolB-like"/>
</dbReference>
<feature type="disulfide bond" evidence="7">
    <location>
        <begin position="899"/>
        <end position="909"/>
    </location>
</feature>
<dbReference type="GO" id="GO:0005509">
    <property type="term" value="F:calcium ion binding"/>
    <property type="evidence" value="ECO:0007669"/>
    <property type="project" value="InterPro"/>
</dbReference>
<feature type="disulfide bond" evidence="7">
    <location>
        <begin position="698"/>
        <end position="707"/>
    </location>
</feature>
<dbReference type="PROSITE" id="PS50026">
    <property type="entry name" value="EGF_3"/>
    <property type="match status" value="10"/>
</dbReference>
<dbReference type="PANTHER" id="PTHR24040">
    <property type="entry name" value="LAMININ G-LIKE DOMAIN-CONTAINING PROTEIN"/>
    <property type="match status" value="1"/>
</dbReference>
<dbReference type="eggNOG" id="KOG4297">
    <property type="taxonomic scope" value="Eukaryota"/>
</dbReference>
<reference evidence="12" key="1">
    <citation type="journal article" date="2008" name="Nature">
        <title>The amphioxus genome and the evolution of the chordate karyotype.</title>
        <authorList>
            <consortium name="US DOE Joint Genome Institute (JGI-PGF)"/>
            <person name="Putnam N.H."/>
            <person name="Butts T."/>
            <person name="Ferrier D.E.K."/>
            <person name="Furlong R.F."/>
            <person name="Hellsten U."/>
            <person name="Kawashima T."/>
            <person name="Robinson-Rechavi M."/>
            <person name="Shoguchi E."/>
            <person name="Terry A."/>
            <person name="Yu J.-K."/>
            <person name="Benito-Gutierrez E.L."/>
            <person name="Dubchak I."/>
            <person name="Garcia-Fernandez J."/>
            <person name="Gibson-Brown J.J."/>
            <person name="Grigoriev I.V."/>
            <person name="Horton A.C."/>
            <person name="de Jong P.J."/>
            <person name="Jurka J."/>
            <person name="Kapitonov V.V."/>
            <person name="Kohara Y."/>
            <person name="Kuroki Y."/>
            <person name="Lindquist E."/>
            <person name="Lucas S."/>
            <person name="Osoegawa K."/>
            <person name="Pennacchio L.A."/>
            <person name="Salamov A.A."/>
            <person name="Satou Y."/>
            <person name="Sauka-Spengler T."/>
            <person name="Schmutz J."/>
            <person name="Shin-I T."/>
            <person name="Toyoda A."/>
            <person name="Bronner-Fraser M."/>
            <person name="Fujiyama A."/>
            <person name="Holland L.Z."/>
            <person name="Holland P.W.H."/>
            <person name="Satoh N."/>
            <person name="Rokhsar D.S."/>
        </authorList>
    </citation>
    <scope>NUCLEOTIDE SEQUENCE [LARGE SCALE GENOMIC DNA]</scope>
    <source>
        <strain evidence="12">S238N-H82</strain>
        <tissue evidence="12">Testes</tissue>
    </source>
</reference>
<dbReference type="GO" id="GO:0005576">
    <property type="term" value="C:extracellular region"/>
    <property type="evidence" value="ECO:0007669"/>
    <property type="project" value="UniProtKB-SubCell"/>
</dbReference>
<feature type="transmembrane region" description="Helical" evidence="9">
    <location>
        <begin position="1230"/>
        <end position="1250"/>
    </location>
</feature>
<name>C3Y3F0_BRAFL</name>
<dbReference type="SUPFAM" id="SSF57184">
    <property type="entry name" value="Growth factor receptor domain"/>
    <property type="match status" value="4"/>
</dbReference>
<feature type="domain" description="EGF-like" evidence="10">
    <location>
        <begin position="968"/>
        <end position="1003"/>
    </location>
</feature>
<dbReference type="PANTHER" id="PTHR24040:SF13">
    <property type="entry name" value="FIBROPELLIN-1"/>
    <property type="match status" value="1"/>
</dbReference>
<feature type="disulfide bond" evidence="7">
    <location>
        <begin position="735"/>
        <end position="744"/>
    </location>
</feature>
<dbReference type="FunFam" id="2.10.25.10:FF:000279">
    <property type="entry name" value="Neurogenic locus notch 1"/>
    <property type="match status" value="1"/>
</dbReference>
<feature type="domain" description="EGF-like" evidence="10">
    <location>
        <begin position="821"/>
        <end position="856"/>
    </location>
</feature>
<evidence type="ECO:0000256" key="6">
    <source>
        <dbReference type="ARBA" id="ARBA00023180"/>
    </source>
</evidence>
<dbReference type="InParanoid" id="C3Y3F0"/>
<evidence type="ECO:0000256" key="4">
    <source>
        <dbReference type="ARBA" id="ARBA00022737"/>
    </source>
</evidence>
<dbReference type="PROSITE" id="PS50041">
    <property type="entry name" value="C_TYPE_LECTIN_2"/>
    <property type="match status" value="1"/>
</dbReference>
<dbReference type="Pfam" id="PF07645">
    <property type="entry name" value="EGF_CA"/>
    <property type="match status" value="1"/>
</dbReference>
<dbReference type="FunFam" id="2.10.25.10:FF:000901">
    <property type="entry name" value="Uncharacterized protein"/>
    <property type="match status" value="8"/>
</dbReference>
<feature type="domain" description="EGF-like" evidence="10">
    <location>
        <begin position="895"/>
        <end position="930"/>
    </location>
</feature>
<evidence type="ECO:0000313" key="12">
    <source>
        <dbReference type="EMBL" id="EEN65217.1"/>
    </source>
</evidence>
<keyword evidence="5 7" id="KW-1015">Disulfide bond</keyword>
<dbReference type="InterPro" id="IPR016187">
    <property type="entry name" value="CTDL_fold"/>
</dbReference>
<comment type="caution">
    <text evidence="7">Lacks conserved residue(s) required for the propagation of feature annotation.</text>
</comment>
<dbReference type="InterPro" id="IPR001304">
    <property type="entry name" value="C-type_lectin-like"/>
</dbReference>
<dbReference type="CDD" id="cd00054">
    <property type="entry name" value="EGF_CA"/>
    <property type="match status" value="10"/>
</dbReference>
<feature type="domain" description="EGF-like" evidence="10">
    <location>
        <begin position="858"/>
        <end position="893"/>
    </location>
</feature>
<dbReference type="Pfam" id="PF00685">
    <property type="entry name" value="Sulfotransfer_1"/>
    <property type="match status" value="1"/>
</dbReference>
<dbReference type="InterPro" id="IPR000863">
    <property type="entry name" value="Sulfotransferase_dom"/>
</dbReference>
<comment type="subcellular location">
    <subcellularLocation>
        <location evidence="1">Secreted</location>
    </subcellularLocation>
</comment>
<dbReference type="InterPro" id="IPR009030">
    <property type="entry name" value="Growth_fac_rcpt_cys_sf"/>
</dbReference>
<feature type="domain" description="EGF-like" evidence="10">
    <location>
        <begin position="784"/>
        <end position="819"/>
    </location>
</feature>
<feature type="disulfide bond" evidence="7">
    <location>
        <begin position="935"/>
        <end position="945"/>
    </location>
</feature>
<feature type="disulfide bond" evidence="7">
    <location>
        <begin position="772"/>
        <end position="781"/>
    </location>
</feature>
<protein>
    <submittedName>
        <fullName evidence="12">Uncharacterized protein</fullName>
    </submittedName>
</protein>
<dbReference type="Pfam" id="PF00008">
    <property type="entry name" value="EGF"/>
    <property type="match status" value="2"/>
</dbReference>
<feature type="region of interest" description="Disordered" evidence="8">
    <location>
        <begin position="1150"/>
        <end position="1199"/>
    </location>
</feature>
<dbReference type="PROSITE" id="PS01187">
    <property type="entry name" value="EGF_CA"/>
    <property type="match status" value="4"/>
</dbReference>
<feature type="disulfide bond" evidence="7">
    <location>
        <begin position="972"/>
        <end position="982"/>
    </location>
</feature>
<feature type="disulfide bond" evidence="7">
    <location>
        <begin position="640"/>
        <end position="650"/>
    </location>
</feature>
<keyword evidence="6" id="KW-0325">Glycoprotein</keyword>
<dbReference type="InterPro" id="IPR000742">
    <property type="entry name" value="EGF"/>
</dbReference>
<keyword evidence="4" id="KW-0677">Repeat</keyword>
<dbReference type="FunFam" id="3.10.100.10:FF:000094">
    <property type="entry name" value="Uncharacterized protein"/>
    <property type="match status" value="1"/>
</dbReference>
<dbReference type="SMART" id="SM00181">
    <property type="entry name" value="EGF"/>
    <property type="match status" value="10"/>
</dbReference>
<evidence type="ECO:0000256" key="1">
    <source>
        <dbReference type="ARBA" id="ARBA00004613"/>
    </source>
</evidence>
<keyword evidence="3 7" id="KW-0245">EGF-like domain</keyword>
<feature type="disulfide bond" evidence="7">
    <location>
        <begin position="846"/>
        <end position="855"/>
    </location>
</feature>
<feature type="disulfide bond" evidence="7">
    <location>
        <begin position="920"/>
        <end position="929"/>
    </location>
</feature>
<evidence type="ECO:0000256" key="8">
    <source>
        <dbReference type="SAM" id="MobiDB-lite"/>
    </source>
</evidence>
<keyword evidence="2" id="KW-0964">Secreted</keyword>
<sequence length="1389" mass="154245">MIVMRGLGTNWVAEIAFKILRAAGKTEQTVDSVEFGPMEMKRPTATQPGYVTIADIPSPRLVVKVLVPMRNPKDTAVSTFHFLKKLMPLKGGDPDSVRWEEFAEDFSSGTVPFGDYCDWLTGWWQLRDDPHFLFLKYEDMKKDLLSAVKAIVAFLEVDLDESTIKGIAEASTFNNMKADMDNSKMAERRNIARKGIIGDWKNTFSSKESDLFDSWYEKKLGGANPYCPVARNVVRNVLGAIIDCLLLERVSQTVQNMSSQEPQSIELQVIRTSNTDGGLTAAEDSSGDNRQHQQAVTVTGSVIIFTSSPVSNNGQHQQETTTFPETHMTAPTARTTVEENNDIYVADSGNRRVQVHDMSGTHLHLFPTVVPRTHGKKMMPYDVAIDGDNMIWVLGKTRSFGEYLIQYTTGGHPMLKLLVGFHTNLGIAINYQRKLIIVTEILEGSGQVKILRPDGSLVTRFGEQQKMVNPGSVTVNSEGNIFVSDYGTDHVYSFNGQGNFLFKFNANMPAELHGICTDISDHIVVTGTGNIAAIIFTSSGRYLRHIASTNRRYEGDKFRYKSERKMLGRAFTKIWRHKDSENHYYLDLEGFKSKGPTQEDNVAYCPAQDASSTEDSNDSNDYEHPEEVSFGYKARDVNECTKKPCQHDRCVNKDGGYSCVCSPGWTGQNCQQDINECTRNPCQHGRCVNKDGGYKCICSPGWTGQNCQEDVNECTKKPCQHGRCVNKDGGYKCICSPGWTEQNCQQDINECTRNPCQHGRCVNKDGGYKCTCSPGWTGQNCQQDINECVKTPCQHGRCVNKDGGYKCTCSPGWAGQNCQQDINECTRNPCQHGRCVNKDGGYKCTCSPGWTGQNCQQDINNVSRPHVNMDYCVNKDGGYTCTCSPGWTGQNCQQDINECTRNPCQRGRCVNKDGGYKCTCSPGWTGQNCQQDIKCAKTPCRHGRCVNKDGGYTCVCLPGWTGQNCQQNINECTRKPCGHGRCVNKDGGYKCTCSPGWTGQNCQQAECPSGWSGHGDHCYKLMKVMVDWTVAKSKCERVGAELASVKDEKENDFIADLVVGAPKGKVAFVWLGLSKERGVWQWTDGSLATYTNWAPKEPNNSFWHAAFRGENCGGRAETKIESERKMDVHDHYYLDHEEFRSKGLNKEDHAAPCLGQDKSSTEDSSKPTDTDDYEHPEDVTDDYEHPEDVTGDYERPEDVTGDYELPEEVSFGYKAREFARHMWNVRIFSAAYRPLACGVLVIIFIITIGVTQVKPDQKKNEDGVLIGANLKMSGTSTAWLTTSAQDYSSTINRVTGLSAPSSGLPAIESVTKTGVNKETGILTTVAHLSATAECQSGWSGHGNHCYKLMKDKVCWIIAKSRCERLGAELTSVKDKEENDFIAGLVVGGE</sequence>
<feature type="disulfide bond" evidence="7">
    <location>
        <begin position="883"/>
        <end position="892"/>
    </location>
</feature>
<dbReference type="InterPro" id="IPR013032">
    <property type="entry name" value="EGF-like_CS"/>
</dbReference>
<dbReference type="InterPro" id="IPR001881">
    <property type="entry name" value="EGF-like_Ca-bd_dom"/>
</dbReference>
<feature type="compositionally biased region" description="Basic and acidic residues" evidence="8">
    <location>
        <begin position="1159"/>
        <end position="1169"/>
    </location>
</feature>
<dbReference type="eggNOG" id="KOG1584">
    <property type="taxonomic scope" value="Eukaryota"/>
</dbReference>
<feature type="domain" description="EGF-like" evidence="10">
    <location>
        <begin position="636"/>
        <end position="671"/>
    </location>
</feature>
<accession>C3Y3F0</accession>
<feature type="domain" description="EGF-like" evidence="10">
    <location>
        <begin position="710"/>
        <end position="745"/>
    </location>
</feature>
<dbReference type="Gene3D" id="3.10.100.10">
    <property type="entry name" value="Mannose-Binding Protein A, subunit A"/>
    <property type="match status" value="2"/>
</dbReference>
<dbReference type="EMBL" id="GG666483">
    <property type="protein sequence ID" value="EEN65217.1"/>
    <property type="molecule type" value="Genomic_DNA"/>
</dbReference>
<dbReference type="InterPro" id="IPR000152">
    <property type="entry name" value="EGF-type_Asp/Asn_hydroxyl_site"/>
</dbReference>
<dbReference type="SMART" id="SM00034">
    <property type="entry name" value="CLECT"/>
    <property type="match status" value="1"/>
</dbReference>
<keyword evidence="9" id="KW-0812">Transmembrane</keyword>
<dbReference type="Pfam" id="PF12661">
    <property type="entry name" value="hEGF"/>
    <property type="match status" value="1"/>
</dbReference>
<dbReference type="Gene3D" id="2.120.10.30">
    <property type="entry name" value="TolB, C-terminal domain"/>
    <property type="match status" value="1"/>
</dbReference>
<dbReference type="InterPro" id="IPR018097">
    <property type="entry name" value="EGF_Ca-bd_CS"/>
</dbReference>
<keyword evidence="9" id="KW-0472">Membrane</keyword>
<feature type="disulfide bond" evidence="7">
    <location>
        <begin position="661"/>
        <end position="670"/>
    </location>
</feature>
<feature type="disulfide bond" evidence="7">
    <location>
        <begin position="714"/>
        <end position="724"/>
    </location>
</feature>
<feature type="region of interest" description="Disordered" evidence="8">
    <location>
        <begin position="606"/>
        <end position="625"/>
    </location>
</feature>
<dbReference type="Gene3D" id="3.40.50.300">
    <property type="entry name" value="P-loop containing nucleotide triphosphate hydrolases"/>
    <property type="match status" value="1"/>
</dbReference>
<keyword evidence="9" id="KW-1133">Transmembrane helix</keyword>